<dbReference type="Proteomes" id="UP001296873">
    <property type="component" value="Unassembled WGS sequence"/>
</dbReference>
<protein>
    <submittedName>
        <fullName evidence="1">Uncharacterized protein</fullName>
    </submittedName>
</protein>
<comment type="caution">
    <text evidence="1">The sequence shown here is derived from an EMBL/GenBank/DDBJ whole genome shotgun (WGS) entry which is preliminary data.</text>
</comment>
<name>A0ABS1D7Y5_9PROT</name>
<organism evidence="1 2">
    <name type="scientific">Rhodovibrio sodomensis</name>
    <dbReference type="NCBI Taxonomy" id="1088"/>
    <lineage>
        <taxon>Bacteria</taxon>
        <taxon>Pseudomonadati</taxon>
        <taxon>Pseudomonadota</taxon>
        <taxon>Alphaproteobacteria</taxon>
        <taxon>Rhodospirillales</taxon>
        <taxon>Rhodovibrionaceae</taxon>
        <taxon>Rhodovibrio</taxon>
    </lineage>
</organism>
<evidence type="ECO:0000313" key="1">
    <source>
        <dbReference type="EMBL" id="MBK1666460.1"/>
    </source>
</evidence>
<sequence>MLSGVIDLVGQCSLDDVEQTLTEQYVQLWLSWADIQSDALNTAIHRIGQAHAAIAQAIALERGDDDTLTTLDGSDAEAAFREAWIWAYMKGLGVDRAYAEESYCLYTVDWARAQTRATLIAAAGARLGAVDATRTRQTFRALRAETA</sequence>
<evidence type="ECO:0000313" key="2">
    <source>
        <dbReference type="Proteomes" id="UP001296873"/>
    </source>
</evidence>
<accession>A0ABS1D7Y5</accession>
<dbReference type="EMBL" id="NRRL01000001">
    <property type="protein sequence ID" value="MBK1666460.1"/>
    <property type="molecule type" value="Genomic_DNA"/>
</dbReference>
<keyword evidence="2" id="KW-1185">Reference proteome</keyword>
<gene>
    <name evidence="1" type="ORF">CKO28_00200</name>
</gene>
<dbReference type="RefSeq" id="WP_200338469.1">
    <property type="nucleotide sequence ID" value="NZ_NRRL01000001.1"/>
</dbReference>
<proteinExistence type="predicted"/>
<reference evidence="1 2" key="1">
    <citation type="journal article" date="2020" name="Microorganisms">
        <title>Osmotic Adaptation and Compatible Solute Biosynthesis of Phototrophic Bacteria as Revealed from Genome Analyses.</title>
        <authorList>
            <person name="Imhoff J.F."/>
            <person name="Rahn T."/>
            <person name="Kunzel S."/>
            <person name="Keller A."/>
            <person name="Neulinger S.C."/>
        </authorList>
    </citation>
    <scope>NUCLEOTIDE SEQUENCE [LARGE SCALE GENOMIC DNA]</scope>
    <source>
        <strain evidence="1 2">DSM 9895</strain>
    </source>
</reference>